<organism evidence="2 3">
    <name type="scientific">Characodon lateralis</name>
    <dbReference type="NCBI Taxonomy" id="208331"/>
    <lineage>
        <taxon>Eukaryota</taxon>
        <taxon>Metazoa</taxon>
        <taxon>Chordata</taxon>
        <taxon>Craniata</taxon>
        <taxon>Vertebrata</taxon>
        <taxon>Euteleostomi</taxon>
        <taxon>Actinopterygii</taxon>
        <taxon>Neopterygii</taxon>
        <taxon>Teleostei</taxon>
        <taxon>Neoteleostei</taxon>
        <taxon>Acanthomorphata</taxon>
        <taxon>Ovalentaria</taxon>
        <taxon>Atherinomorphae</taxon>
        <taxon>Cyprinodontiformes</taxon>
        <taxon>Goodeidae</taxon>
        <taxon>Characodon</taxon>
    </lineage>
</organism>
<gene>
    <name evidence="2" type="ORF">CHARACLAT_014245</name>
</gene>
<evidence type="ECO:0000313" key="3">
    <source>
        <dbReference type="Proteomes" id="UP001352852"/>
    </source>
</evidence>
<evidence type="ECO:0000256" key="1">
    <source>
        <dbReference type="SAM" id="MobiDB-lite"/>
    </source>
</evidence>
<feature type="region of interest" description="Disordered" evidence="1">
    <location>
        <begin position="1"/>
        <end position="30"/>
    </location>
</feature>
<feature type="compositionally biased region" description="Polar residues" evidence="1">
    <location>
        <begin position="1"/>
        <end position="10"/>
    </location>
</feature>
<dbReference type="Proteomes" id="UP001352852">
    <property type="component" value="Unassembled WGS sequence"/>
</dbReference>
<dbReference type="EMBL" id="JAHUTJ010033849">
    <property type="protein sequence ID" value="MED6277513.1"/>
    <property type="molecule type" value="Genomic_DNA"/>
</dbReference>
<accession>A0ABU7DUM8</accession>
<protein>
    <submittedName>
        <fullName evidence="2">Uncharacterized protein</fullName>
    </submittedName>
</protein>
<keyword evidence="3" id="KW-1185">Reference proteome</keyword>
<sequence>MSRSQVNVSSMEEHQRNQPRPQEDKCGPPTSRCLKVQTIICQYKQFWKETCSVTQRWTGSAGNVQINPRTKPKDLLKMLVRESLSTVEHVLIQHGLEGLPEKKKA</sequence>
<feature type="compositionally biased region" description="Basic and acidic residues" evidence="1">
    <location>
        <begin position="11"/>
        <end position="26"/>
    </location>
</feature>
<reference evidence="2 3" key="1">
    <citation type="submission" date="2021-06" db="EMBL/GenBank/DDBJ databases">
        <authorList>
            <person name="Palmer J.M."/>
        </authorList>
    </citation>
    <scope>NUCLEOTIDE SEQUENCE [LARGE SCALE GENOMIC DNA]</scope>
    <source>
        <strain evidence="2 3">CL_MEX2019</strain>
        <tissue evidence="2">Muscle</tissue>
    </source>
</reference>
<evidence type="ECO:0000313" key="2">
    <source>
        <dbReference type="EMBL" id="MED6277513.1"/>
    </source>
</evidence>
<comment type="caution">
    <text evidence="2">The sequence shown here is derived from an EMBL/GenBank/DDBJ whole genome shotgun (WGS) entry which is preliminary data.</text>
</comment>
<name>A0ABU7DUM8_9TELE</name>
<proteinExistence type="predicted"/>